<dbReference type="InterPro" id="IPR001434">
    <property type="entry name" value="OmcB-like_DUF11"/>
</dbReference>
<accession>A0ABU2YFM6</accession>
<keyword evidence="4" id="KW-1185">Reference proteome</keyword>
<evidence type="ECO:0000256" key="1">
    <source>
        <dbReference type="SAM" id="MobiDB-lite"/>
    </source>
</evidence>
<proteinExistence type="predicted"/>
<dbReference type="RefSeq" id="WP_432279811.1">
    <property type="nucleotide sequence ID" value="NZ_JAVRHZ010000015.1"/>
</dbReference>
<dbReference type="InterPro" id="IPR047589">
    <property type="entry name" value="DUF11_rpt"/>
</dbReference>
<organism evidence="3 4">
    <name type="scientific">Patiriisocius hiemis</name>
    <dbReference type="NCBI Taxonomy" id="3075604"/>
    <lineage>
        <taxon>Bacteria</taxon>
        <taxon>Pseudomonadati</taxon>
        <taxon>Bacteroidota</taxon>
        <taxon>Flavobacteriia</taxon>
        <taxon>Flavobacteriales</taxon>
        <taxon>Flavobacteriaceae</taxon>
        <taxon>Patiriisocius</taxon>
    </lineage>
</organism>
<dbReference type="PANTHER" id="PTHR34819">
    <property type="entry name" value="LARGE CYSTEINE-RICH PERIPLASMIC PROTEIN OMCB"/>
    <property type="match status" value="1"/>
</dbReference>
<feature type="domain" description="DUF11" evidence="2">
    <location>
        <begin position="352"/>
        <end position="466"/>
    </location>
</feature>
<evidence type="ECO:0000259" key="2">
    <source>
        <dbReference type="Pfam" id="PF01345"/>
    </source>
</evidence>
<name>A0ABU2YFM6_9FLAO</name>
<feature type="domain" description="DUF11" evidence="2">
    <location>
        <begin position="103"/>
        <end position="212"/>
    </location>
</feature>
<feature type="domain" description="DUF11" evidence="2">
    <location>
        <begin position="1"/>
        <end position="93"/>
    </location>
</feature>
<protein>
    <recommendedName>
        <fullName evidence="2">DUF11 domain-containing protein</fullName>
    </recommendedName>
</protein>
<evidence type="ECO:0000313" key="4">
    <source>
        <dbReference type="Proteomes" id="UP001254488"/>
    </source>
</evidence>
<feature type="compositionally biased region" description="Polar residues" evidence="1">
    <location>
        <begin position="441"/>
        <end position="452"/>
    </location>
</feature>
<dbReference type="InterPro" id="IPR051172">
    <property type="entry name" value="Chlamydia_OmcB"/>
</dbReference>
<evidence type="ECO:0000313" key="3">
    <source>
        <dbReference type="EMBL" id="MDT0556987.1"/>
    </source>
</evidence>
<dbReference type="InterPro" id="IPR013783">
    <property type="entry name" value="Ig-like_fold"/>
</dbReference>
<comment type="caution">
    <text evidence="3">The sequence shown here is derived from an EMBL/GenBank/DDBJ whole genome shotgun (WGS) entry which is preliminary data.</text>
</comment>
<feature type="domain" description="DUF11" evidence="2">
    <location>
        <begin position="227"/>
        <end position="336"/>
    </location>
</feature>
<feature type="region of interest" description="Disordered" evidence="1">
    <location>
        <begin position="519"/>
        <end position="545"/>
    </location>
</feature>
<dbReference type="Proteomes" id="UP001254488">
    <property type="component" value="Unassembled WGS sequence"/>
</dbReference>
<dbReference type="Gene3D" id="2.60.40.10">
    <property type="entry name" value="Immunoglobulins"/>
    <property type="match status" value="2"/>
</dbReference>
<dbReference type="EMBL" id="JAVRHZ010000015">
    <property type="protein sequence ID" value="MDT0556987.1"/>
    <property type="molecule type" value="Genomic_DNA"/>
</dbReference>
<feature type="non-terminal residue" evidence="3">
    <location>
        <position position="1"/>
    </location>
</feature>
<feature type="non-terminal residue" evidence="3">
    <location>
        <position position="688"/>
    </location>
</feature>
<gene>
    <name evidence="3" type="ORF">RM538_13335</name>
</gene>
<reference evidence="3 4" key="1">
    <citation type="submission" date="2023-09" db="EMBL/GenBank/DDBJ databases">
        <authorList>
            <person name="Rey-Velasco X."/>
        </authorList>
    </citation>
    <scope>NUCLEOTIDE SEQUENCE [LARGE SCALE GENOMIC DNA]</scope>
    <source>
        <strain evidence="3 4">W242</strain>
    </source>
</reference>
<sequence length="688" mass="69074">DTVTYTLVVSNAGPDTANNVVVTDTPTNLTIQSVSGGGCTGFPCTIASIASGTPVNDVAITVTATIDGGGAFDNAASVSADEIDNNAANDTDNDGANAAAVADVSITKTLNDTSPYQTGDTITYDVVVTNNGPDTANNVMVTDTPFNITIVSVTGGGPGCVGFPGCNLGTIANGASVTLTVTATIDGPGAFTNMVSVSADEIDINIANNTDDGTDGNNNGTAAAVADVALTKTLNDTSPYQTGDTVTYDIVVTNNGPDTANNVVVADTPTNLTIVSVAGGGAGCLGFPGCNLGALANGASITLTVTATIDGPGNFINEATVSADEIDNNTTNNTDNGADGNNGGVAAGLADLVTVKTLTSGNPTPAETDTVTFTITVTNNGPDTANNISLNDVIPSGLTPTINNGNVSAGTYTSPTWSIPSLINGASATLTIEGTVDIGQDGNTITNNTTAASGDENDPSTAGDDLSESVVVTGCLDTDGDGTCDSVDPDPNDPCNDDGIIGDEDTSNPIWQAADCDGDGVTNGDEDTAGTEPYDPCDPTQAPGYTGYDITNPIWQAADCDGDGVTNINEVDPDGNGVVDAANATDPYDPCDFNNVLITETQTTAFLVGDCDGDGVTNGQEQIDGTDINDPCEYESINQDTTATTPAWDALDCDGDGVTNGQEVLDMTGPTDPCEYDPANQDVTIVTT</sequence>
<dbReference type="Pfam" id="PF01345">
    <property type="entry name" value="DUF11"/>
    <property type="match status" value="4"/>
</dbReference>
<feature type="region of interest" description="Disordered" evidence="1">
    <location>
        <begin position="441"/>
        <end position="466"/>
    </location>
</feature>
<dbReference type="NCBIfam" id="TIGR01451">
    <property type="entry name" value="B_ant_repeat"/>
    <property type="match status" value="4"/>
</dbReference>
<dbReference type="PANTHER" id="PTHR34819:SF3">
    <property type="entry name" value="CELL SURFACE PROTEIN"/>
    <property type="match status" value="1"/>
</dbReference>